<dbReference type="RefSeq" id="WP_343774061.1">
    <property type="nucleotide sequence ID" value="NZ_BAAADV010000004.1"/>
</dbReference>
<evidence type="ECO:0000256" key="1">
    <source>
        <dbReference type="SAM" id="MobiDB-lite"/>
    </source>
</evidence>
<sequence length="715" mass="76239">MLRRRVVLATLLVVTLVGGVAAPVASAPTTADIATASTSADRVTASASTSADRGIAGGNATTTAASDADTLGAEARLHRLPERPGTIAVELRYATPDRLETLKVQLFDDPTVESTDGFSTGSGGNLTWDGRTDDPTATYTLAVNRTLDESGPIAGSGSYTFVDTGEWALVQQPRLYHSWSWSGGGQVAIDRETTVDGSGAVGGRIAFLGAHETITHDGDRQQFRLVVPDAATMAEDPEDVFDSLNHASDALRVDDLDDEVFLIAAPTGDVGWGVRGLQTGDADGWVRDSERVDEPGNVWLHEYVHTRQDYETTEATRWFTEAAATYYAASLTLEQDRIEFERFRSRLSAGRNSRYADAVLSEPSTWPDGANYDKGALAAGEIDRRLRLATDSGATLQTPFQRMNERGEPISQAAFLSMVGDAGGEDPRATARRYTETSDAPALWSADEHEKAFGQLSARISYELPDVDSPDAIRVDGEYRQRSIGGERPITLVADERLSLDATVRNDGGTEGTYDAAFRVDGTVVDRRTGRLDADAERTLTFDRTFDEPGEYELSVGGAELSVTVREPAAARVTDVALDRDRLAMGENVTVTATVTNDADYPGRATLTVSADGQRRAERDVLLDADGRRTVDVSLAFEGAGTYRISIDDGQRRSESTVRVAESGSIEGGAGDGGWTSGDDGAGGGWPGNDTLGTGIAVVAAFALLVGGAYALRRP</sequence>
<dbReference type="Proteomes" id="UP001500420">
    <property type="component" value="Unassembled WGS sequence"/>
</dbReference>
<accession>A0AAV3TB89</accession>
<feature type="compositionally biased region" description="Gly residues" evidence="1">
    <location>
        <begin position="666"/>
        <end position="687"/>
    </location>
</feature>
<evidence type="ECO:0000313" key="4">
    <source>
        <dbReference type="Proteomes" id="UP001500420"/>
    </source>
</evidence>
<keyword evidence="2" id="KW-0812">Transmembrane</keyword>
<organism evidence="3 4">
    <name type="scientific">Natronoarchaeum mannanilyticum</name>
    <dbReference type="NCBI Taxonomy" id="926360"/>
    <lineage>
        <taxon>Archaea</taxon>
        <taxon>Methanobacteriati</taxon>
        <taxon>Methanobacteriota</taxon>
        <taxon>Stenosarchaea group</taxon>
        <taxon>Halobacteria</taxon>
        <taxon>Halobacteriales</taxon>
        <taxon>Natronoarchaeaceae</taxon>
    </lineage>
</organism>
<protein>
    <recommendedName>
        <fullName evidence="5">Glycyl aminopeptidase</fullName>
    </recommendedName>
</protein>
<evidence type="ECO:0000313" key="3">
    <source>
        <dbReference type="EMBL" id="GAA0674249.1"/>
    </source>
</evidence>
<feature type="region of interest" description="Disordered" evidence="1">
    <location>
        <begin position="652"/>
        <end position="687"/>
    </location>
</feature>
<dbReference type="Gene3D" id="2.60.40.10">
    <property type="entry name" value="Immunoglobulins"/>
    <property type="match status" value="2"/>
</dbReference>
<keyword evidence="2" id="KW-0472">Membrane</keyword>
<dbReference type="InterPro" id="IPR013783">
    <property type="entry name" value="Ig-like_fold"/>
</dbReference>
<dbReference type="EMBL" id="BAAADV010000004">
    <property type="protein sequence ID" value="GAA0674249.1"/>
    <property type="molecule type" value="Genomic_DNA"/>
</dbReference>
<feature type="transmembrane region" description="Helical" evidence="2">
    <location>
        <begin position="692"/>
        <end position="712"/>
    </location>
</feature>
<comment type="caution">
    <text evidence="3">The sequence shown here is derived from an EMBL/GenBank/DDBJ whole genome shotgun (WGS) entry which is preliminary data.</text>
</comment>
<gene>
    <name evidence="3" type="ORF">GCM10009020_21930</name>
</gene>
<keyword evidence="2" id="KW-1133">Transmembrane helix</keyword>
<proteinExistence type="predicted"/>
<name>A0AAV3TB89_9EURY</name>
<keyword evidence="4" id="KW-1185">Reference proteome</keyword>
<dbReference type="AlphaFoldDB" id="A0AAV3TB89"/>
<reference evidence="3 4" key="1">
    <citation type="journal article" date="2019" name="Int. J. Syst. Evol. Microbiol.">
        <title>The Global Catalogue of Microorganisms (GCM) 10K type strain sequencing project: providing services to taxonomists for standard genome sequencing and annotation.</title>
        <authorList>
            <consortium name="The Broad Institute Genomics Platform"/>
            <consortium name="The Broad Institute Genome Sequencing Center for Infectious Disease"/>
            <person name="Wu L."/>
            <person name="Ma J."/>
        </authorList>
    </citation>
    <scope>NUCLEOTIDE SEQUENCE [LARGE SCALE GENOMIC DNA]</scope>
    <source>
        <strain evidence="3 4">JCM 16328</strain>
    </source>
</reference>
<evidence type="ECO:0008006" key="5">
    <source>
        <dbReference type="Google" id="ProtNLM"/>
    </source>
</evidence>
<evidence type="ECO:0000256" key="2">
    <source>
        <dbReference type="SAM" id="Phobius"/>
    </source>
</evidence>